<name>A0A0F9K6Z8_9ZZZZ</name>
<comment type="caution">
    <text evidence="1">The sequence shown here is derived from an EMBL/GenBank/DDBJ whole genome shotgun (WGS) entry which is preliminary data.</text>
</comment>
<organism evidence="1">
    <name type="scientific">marine sediment metagenome</name>
    <dbReference type="NCBI Taxonomy" id="412755"/>
    <lineage>
        <taxon>unclassified sequences</taxon>
        <taxon>metagenomes</taxon>
        <taxon>ecological metagenomes</taxon>
    </lineage>
</organism>
<dbReference type="AlphaFoldDB" id="A0A0F9K6Z8"/>
<accession>A0A0F9K6Z8</accession>
<proteinExistence type="predicted"/>
<sequence>MMLGVTKKSYSVQITLGLDTEEDYRAFRQILTQWLDDHSGNSNSITHQNAKRMARELYAVIQES</sequence>
<evidence type="ECO:0000313" key="1">
    <source>
        <dbReference type="EMBL" id="KKM70436.1"/>
    </source>
</evidence>
<dbReference type="EMBL" id="LAZR01009818">
    <property type="protein sequence ID" value="KKM70436.1"/>
    <property type="molecule type" value="Genomic_DNA"/>
</dbReference>
<reference evidence="1" key="1">
    <citation type="journal article" date="2015" name="Nature">
        <title>Complex archaea that bridge the gap between prokaryotes and eukaryotes.</title>
        <authorList>
            <person name="Spang A."/>
            <person name="Saw J.H."/>
            <person name="Jorgensen S.L."/>
            <person name="Zaremba-Niedzwiedzka K."/>
            <person name="Martijn J."/>
            <person name="Lind A.E."/>
            <person name="van Eijk R."/>
            <person name="Schleper C."/>
            <person name="Guy L."/>
            <person name="Ettema T.J."/>
        </authorList>
    </citation>
    <scope>NUCLEOTIDE SEQUENCE</scope>
</reference>
<gene>
    <name evidence="1" type="ORF">LCGC14_1440720</name>
</gene>
<protein>
    <submittedName>
        <fullName evidence="1">Uncharacterized protein</fullName>
    </submittedName>
</protein>